<dbReference type="InterPro" id="IPR001623">
    <property type="entry name" value="DnaJ_domain"/>
</dbReference>
<feature type="transmembrane region" description="Helical" evidence="2">
    <location>
        <begin position="12"/>
        <end position="30"/>
    </location>
</feature>
<gene>
    <name evidence="4" type="ORF">COCNU_03G005590</name>
</gene>
<dbReference type="OrthoDB" id="767702at2759"/>
<feature type="compositionally biased region" description="Basic and acidic residues" evidence="1">
    <location>
        <begin position="695"/>
        <end position="710"/>
    </location>
</feature>
<dbReference type="AlphaFoldDB" id="A0A8K0I240"/>
<reference evidence="4" key="2">
    <citation type="submission" date="2019-07" db="EMBL/GenBank/DDBJ databases">
        <authorList>
            <person name="Yang Y."/>
            <person name="Bocs S."/>
            <person name="Baudouin L."/>
        </authorList>
    </citation>
    <scope>NUCLEOTIDE SEQUENCE</scope>
    <source>
        <tissue evidence="4">Spear leaf of Hainan Tall coconut</tissue>
    </source>
</reference>
<evidence type="ECO:0000313" key="4">
    <source>
        <dbReference type="EMBL" id="KAG1334440.1"/>
    </source>
</evidence>
<dbReference type="Pfam" id="PF00226">
    <property type="entry name" value="DnaJ"/>
    <property type="match status" value="1"/>
</dbReference>
<keyword evidence="2" id="KW-0472">Membrane</keyword>
<comment type="caution">
    <text evidence="4">The sequence shown here is derived from an EMBL/GenBank/DDBJ whole genome shotgun (WGS) entry which is preliminary data.</text>
</comment>
<protein>
    <submittedName>
        <fullName evidence="4">DnaJ subfamily C member 10</fullName>
    </submittedName>
</protein>
<keyword evidence="2" id="KW-0812">Transmembrane</keyword>
<dbReference type="PANTHER" id="PTHR44303">
    <property type="entry name" value="DNAJ HOMOLOG SUBFAMILY C MEMBER 16"/>
    <property type="match status" value="1"/>
</dbReference>
<evidence type="ECO:0000256" key="2">
    <source>
        <dbReference type="SAM" id="Phobius"/>
    </source>
</evidence>
<dbReference type="PROSITE" id="PS50076">
    <property type="entry name" value="DNAJ_2"/>
    <property type="match status" value="1"/>
</dbReference>
<dbReference type="InterPro" id="IPR036249">
    <property type="entry name" value="Thioredoxin-like_sf"/>
</dbReference>
<evidence type="ECO:0000259" key="3">
    <source>
        <dbReference type="PROSITE" id="PS50076"/>
    </source>
</evidence>
<dbReference type="EMBL" id="CM017874">
    <property type="protein sequence ID" value="KAG1334440.1"/>
    <property type="molecule type" value="Genomic_DNA"/>
</dbReference>
<dbReference type="PANTHER" id="PTHR44303:SF2">
    <property type="entry name" value="DNAJ HOMOLOG SUBFAMILY C MEMBER 16"/>
    <property type="match status" value="1"/>
</dbReference>
<dbReference type="SUPFAM" id="SSF52833">
    <property type="entry name" value="Thioredoxin-like"/>
    <property type="match status" value="1"/>
</dbReference>
<keyword evidence="2" id="KW-1133">Transmembrane helix</keyword>
<dbReference type="SUPFAM" id="SSF46565">
    <property type="entry name" value="Chaperone J-domain"/>
    <property type="match status" value="1"/>
</dbReference>
<dbReference type="Proteomes" id="UP000797356">
    <property type="component" value="Chromosome 3"/>
</dbReference>
<organism evidence="4 5">
    <name type="scientific">Cocos nucifera</name>
    <name type="common">Coconut palm</name>
    <dbReference type="NCBI Taxonomy" id="13894"/>
    <lineage>
        <taxon>Eukaryota</taxon>
        <taxon>Viridiplantae</taxon>
        <taxon>Streptophyta</taxon>
        <taxon>Embryophyta</taxon>
        <taxon>Tracheophyta</taxon>
        <taxon>Spermatophyta</taxon>
        <taxon>Magnoliopsida</taxon>
        <taxon>Liliopsida</taxon>
        <taxon>Arecaceae</taxon>
        <taxon>Arecoideae</taxon>
        <taxon>Cocoseae</taxon>
        <taxon>Attaleinae</taxon>
        <taxon>Cocos</taxon>
    </lineage>
</organism>
<name>A0A8K0I240_COCNU</name>
<dbReference type="Gene3D" id="1.10.287.110">
    <property type="entry name" value="DnaJ domain"/>
    <property type="match status" value="1"/>
</dbReference>
<dbReference type="InterPro" id="IPR052448">
    <property type="entry name" value="DnaJ_C16_autophagy_reg"/>
</dbReference>
<feature type="domain" description="J" evidence="3">
    <location>
        <begin position="37"/>
        <end position="99"/>
    </location>
</feature>
<reference evidence="4" key="1">
    <citation type="journal article" date="2017" name="Gigascience">
        <title>The genome draft of coconut (Cocos nucifera).</title>
        <authorList>
            <person name="Xiao Y."/>
            <person name="Xu P."/>
            <person name="Fan H."/>
            <person name="Baudouin L."/>
            <person name="Xia W."/>
            <person name="Bocs S."/>
            <person name="Xu J."/>
            <person name="Li Q."/>
            <person name="Guo A."/>
            <person name="Zhou L."/>
            <person name="Li J."/>
            <person name="Wu Y."/>
            <person name="Ma Z."/>
            <person name="Armero A."/>
            <person name="Issali A.E."/>
            <person name="Liu N."/>
            <person name="Peng M."/>
            <person name="Yang Y."/>
        </authorList>
    </citation>
    <scope>NUCLEOTIDE SEQUENCE</scope>
    <source>
        <tissue evidence="4">Spear leaf of Hainan Tall coconut</tissue>
    </source>
</reference>
<keyword evidence="5" id="KW-1185">Reference proteome</keyword>
<proteinExistence type="predicted"/>
<evidence type="ECO:0000256" key="1">
    <source>
        <dbReference type="SAM" id="MobiDB-lite"/>
    </source>
</evidence>
<accession>A0A8K0I240</accession>
<feature type="region of interest" description="Disordered" evidence="1">
    <location>
        <begin position="668"/>
        <end position="722"/>
    </location>
</feature>
<sequence length="722" mass="81466">MAVSIPPVLKRYSIPLFLFTLGLFFQIVVLPSSFPPTHYAVLGVKTHASVQEVTEAYEKLSAKWFSGSTPPTTIEFIKIRYAYEMLTNPIWKRDYDLFGIDEQLHVIEKLKKQYDGVDFSKIEPPLLNASIPDLANHGFNALTPEEFVSITGKGKAVLIQVYSAGSPRCAQFLNSWKRITNLLEGVAETGMVELGDVQVAAYLAEKKYTRQPFFRNGLPALVAFPPNCRSGDCYVRYQGELSVYEIVDWMATSILGLPRIYYYSKEALAPNFMAKTGQHKVKVICFSKTGERAAPFLRQAAKDYGTYASFAFILWREEDSSIWWNSFGVESAPAIVFLKDPGSKPVVYHGLFLSYHLMSLPGIYRLPCCLKDYSSISIIVGSLNSSEFITIMEENKHKEPPQLRSVTSMELGCDARGYSRAGNDTKIWYCVIVAGRPSHELSKMRDTMCRVRNVLLDAVDPDNANKVNFSVQAFAAAAAAALKENRLTFTWLDGELQKKYCMFYLFSDDAYETCGPRRYGDLTDVPRLFIVRYKRNSTEANVKVKKWPQSIWDTLSEQNANFASQLVARYKGSQDIYEIVRWLSEIVEDGDTKELPYSTQPTPDLIPEDANPIWSRSNQGMLSARNAVKEKIRSIAFHIGDYMRDPRIGPGLLLGACISFGTVWLKSSQTTQPTKRDEGTSSRRASRRHQNTRSSNHDRPPSITDSEPKDAYQLLSTDSDSE</sequence>
<dbReference type="GO" id="GO:0005783">
    <property type="term" value="C:endoplasmic reticulum"/>
    <property type="evidence" value="ECO:0007669"/>
    <property type="project" value="UniProtKB-ARBA"/>
</dbReference>
<dbReference type="Gene3D" id="3.40.30.10">
    <property type="entry name" value="Glutaredoxin"/>
    <property type="match status" value="1"/>
</dbReference>
<dbReference type="CDD" id="cd06257">
    <property type="entry name" value="DnaJ"/>
    <property type="match status" value="1"/>
</dbReference>
<dbReference type="CDD" id="cd02961">
    <property type="entry name" value="PDI_a_family"/>
    <property type="match status" value="1"/>
</dbReference>
<evidence type="ECO:0000313" key="5">
    <source>
        <dbReference type="Proteomes" id="UP000797356"/>
    </source>
</evidence>
<dbReference type="InterPro" id="IPR036869">
    <property type="entry name" value="J_dom_sf"/>
</dbReference>